<dbReference type="InterPro" id="IPR000863">
    <property type="entry name" value="Sulfotransferase_dom"/>
</dbReference>
<sequence length="293" mass="34340">MANSVLPNFLVIGVEKGGTTWLHAQLKKHPDVFLPPTKEIHFFNKYNSNGIAHDYFQFGLDWYLEFFKEYNGQKAIGEVTPMYICDPEAPARIKATLPNVKLIAMLRNPVQRAYSHYWMAKQKSHTTLASFKEVIEQKEPRFIERGLYYKQLKTYYELFDPQQILILFSEEVFKNPEYWLAQVCRFLGVDDAYYQNDSSVQEKVFEASAYKSAALLNKQMYLVHKMRRSKALSSVLNWMKRKGFSDRIKKLNTVEKQYEKMPESDAVALQQYYCEDLEALSSLLNRALPFQSK</sequence>
<reference evidence="4 5" key="1">
    <citation type="submission" date="2019-05" db="EMBL/GenBank/DDBJ databases">
        <title>Panacibacter sp. strain 17mud1-8 Genome sequencing and assembly.</title>
        <authorList>
            <person name="Chhetri G."/>
        </authorList>
    </citation>
    <scope>NUCLEOTIDE SEQUENCE [LARGE SCALE GENOMIC DNA]</scope>
    <source>
        <strain evidence="4 5">17mud1-8</strain>
    </source>
</reference>
<keyword evidence="1 4" id="KW-0808">Transferase</keyword>
<evidence type="ECO:0000256" key="1">
    <source>
        <dbReference type="ARBA" id="ARBA00022679"/>
    </source>
</evidence>
<dbReference type="EMBL" id="SZQL01000009">
    <property type="protein sequence ID" value="TKK67978.1"/>
    <property type="molecule type" value="Genomic_DNA"/>
</dbReference>
<comment type="caution">
    <text evidence="4">The sequence shown here is derived from an EMBL/GenBank/DDBJ whole genome shotgun (WGS) entry which is preliminary data.</text>
</comment>
<dbReference type="InterPro" id="IPR037359">
    <property type="entry name" value="NST/OST"/>
</dbReference>
<protein>
    <submittedName>
        <fullName evidence="4">Sulfotransferase domain-containing protein</fullName>
    </submittedName>
</protein>
<evidence type="ECO:0000259" key="3">
    <source>
        <dbReference type="Pfam" id="PF00685"/>
    </source>
</evidence>
<dbReference type="SUPFAM" id="SSF52540">
    <property type="entry name" value="P-loop containing nucleoside triphosphate hydrolases"/>
    <property type="match status" value="1"/>
</dbReference>
<keyword evidence="2" id="KW-0325">Glycoprotein</keyword>
<name>A0A4U3KZ89_9BACT</name>
<accession>A0A4U3KZ89</accession>
<keyword evidence="5" id="KW-1185">Reference proteome</keyword>
<dbReference type="PANTHER" id="PTHR10605:SF56">
    <property type="entry name" value="BIFUNCTIONAL HEPARAN SULFATE N-DEACETYLASE_N-SULFOTRANSFERASE"/>
    <property type="match status" value="1"/>
</dbReference>
<dbReference type="PANTHER" id="PTHR10605">
    <property type="entry name" value="HEPARAN SULFATE SULFOTRANSFERASE"/>
    <property type="match status" value="1"/>
</dbReference>
<gene>
    <name evidence="4" type="ORF">FC093_12235</name>
</gene>
<proteinExistence type="predicted"/>
<dbReference type="GO" id="GO:0008146">
    <property type="term" value="F:sulfotransferase activity"/>
    <property type="evidence" value="ECO:0007669"/>
    <property type="project" value="InterPro"/>
</dbReference>
<dbReference type="Gene3D" id="3.40.50.300">
    <property type="entry name" value="P-loop containing nucleotide triphosphate hydrolases"/>
    <property type="match status" value="1"/>
</dbReference>
<dbReference type="Pfam" id="PF00685">
    <property type="entry name" value="Sulfotransfer_1"/>
    <property type="match status" value="1"/>
</dbReference>
<dbReference type="RefSeq" id="WP_137262081.1">
    <property type="nucleotide sequence ID" value="NZ_SZQL01000009.1"/>
</dbReference>
<evidence type="ECO:0000313" key="4">
    <source>
        <dbReference type="EMBL" id="TKK67978.1"/>
    </source>
</evidence>
<dbReference type="Proteomes" id="UP000305848">
    <property type="component" value="Unassembled WGS sequence"/>
</dbReference>
<feature type="domain" description="Sulfotransferase" evidence="3">
    <location>
        <begin position="7"/>
        <end position="238"/>
    </location>
</feature>
<evidence type="ECO:0000256" key="2">
    <source>
        <dbReference type="ARBA" id="ARBA00023180"/>
    </source>
</evidence>
<dbReference type="AlphaFoldDB" id="A0A4U3KZ89"/>
<evidence type="ECO:0000313" key="5">
    <source>
        <dbReference type="Proteomes" id="UP000305848"/>
    </source>
</evidence>
<dbReference type="InterPro" id="IPR027417">
    <property type="entry name" value="P-loop_NTPase"/>
</dbReference>
<dbReference type="OrthoDB" id="981508at2"/>
<organism evidence="4 5">
    <name type="scientific">Ilyomonas limi</name>
    <dbReference type="NCBI Taxonomy" id="2575867"/>
    <lineage>
        <taxon>Bacteria</taxon>
        <taxon>Pseudomonadati</taxon>
        <taxon>Bacteroidota</taxon>
        <taxon>Chitinophagia</taxon>
        <taxon>Chitinophagales</taxon>
        <taxon>Chitinophagaceae</taxon>
        <taxon>Ilyomonas</taxon>
    </lineage>
</organism>